<protein>
    <submittedName>
        <fullName evidence="2">Uncharacterized protein</fullName>
    </submittedName>
</protein>
<reference evidence="2 3" key="1">
    <citation type="submission" date="2018-08" db="EMBL/GenBank/DDBJ databases">
        <title>Paraburkholderia sp. DHOM06 isolated from forest soil.</title>
        <authorList>
            <person name="Gao Z.-H."/>
            <person name="Qiu L.-H."/>
        </authorList>
    </citation>
    <scope>NUCLEOTIDE SEQUENCE [LARGE SCALE GENOMIC DNA]</scope>
    <source>
        <strain evidence="2 3">DHOM06</strain>
    </source>
</reference>
<dbReference type="OrthoDB" id="8902678at2"/>
<dbReference type="EMBL" id="QRGA01000024">
    <property type="protein sequence ID" value="RDU94954.1"/>
    <property type="molecule type" value="Genomic_DNA"/>
</dbReference>
<comment type="caution">
    <text evidence="2">The sequence shown here is derived from an EMBL/GenBank/DDBJ whole genome shotgun (WGS) entry which is preliminary data.</text>
</comment>
<evidence type="ECO:0000256" key="1">
    <source>
        <dbReference type="SAM" id="MobiDB-lite"/>
    </source>
</evidence>
<dbReference type="RefSeq" id="WP_115537492.1">
    <property type="nucleotide sequence ID" value="NZ_QRGA01000024.1"/>
</dbReference>
<dbReference type="AlphaFoldDB" id="A0A3D8JQY4"/>
<proteinExistence type="predicted"/>
<feature type="region of interest" description="Disordered" evidence="1">
    <location>
        <begin position="190"/>
        <end position="210"/>
    </location>
</feature>
<feature type="compositionally biased region" description="Acidic residues" evidence="1">
    <location>
        <begin position="201"/>
        <end position="210"/>
    </location>
</feature>
<accession>A0A3D8JQY4</accession>
<evidence type="ECO:0000313" key="2">
    <source>
        <dbReference type="EMBL" id="RDU94954.1"/>
    </source>
</evidence>
<name>A0A3D8JQY4_9BURK</name>
<keyword evidence="3" id="KW-1185">Reference proteome</keyword>
<evidence type="ECO:0000313" key="3">
    <source>
        <dbReference type="Proteomes" id="UP000256838"/>
    </source>
</evidence>
<gene>
    <name evidence="2" type="ORF">DWV00_31310</name>
</gene>
<sequence>MTVQAQKVRRLAEPLYEDNLPDKPCITLDEVIALIAEHGVEIPEEEALQIEHFVEKLPGNAVEPVAQGPFQPAMVMARIYRRWLAASRLHWELTEHAEHSPAWRNWSVTGQPVRLDAEGRKRAMAMLERMTSRNRDQFNDFLSGREQLTPLSLAADSVLFGVDDRVWLSGLGFETEAVLEFLRAKAPTADKVPETGLPEATTEDEPVKELEDEPAWVLTRDLVTRLEVAQKNEIARKKMQRSFKNPSQGLKSAKDGVGRGRLARWDPVQAALWLIRTSPRDWTFRIFDDLFERFFPEWRSRWEKESAGPKRRAGL</sequence>
<dbReference type="Proteomes" id="UP000256838">
    <property type="component" value="Unassembled WGS sequence"/>
</dbReference>
<organism evidence="2 3">
    <name type="scientific">Trinickia dinghuensis</name>
    <dbReference type="NCBI Taxonomy" id="2291023"/>
    <lineage>
        <taxon>Bacteria</taxon>
        <taxon>Pseudomonadati</taxon>
        <taxon>Pseudomonadota</taxon>
        <taxon>Betaproteobacteria</taxon>
        <taxon>Burkholderiales</taxon>
        <taxon>Burkholderiaceae</taxon>
        <taxon>Trinickia</taxon>
    </lineage>
</organism>